<keyword evidence="8" id="KW-1185">Reference proteome</keyword>
<feature type="domain" description="Protein kinase" evidence="6">
    <location>
        <begin position="47"/>
        <end position="317"/>
    </location>
</feature>
<organism evidence="7 8">
    <name type="scientific">Pseudomonas fakonensis</name>
    <dbReference type="NCBI Taxonomy" id="2842355"/>
    <lineage>
        <taxon>Bacteria</taxon>
        <taxon>Pseudomonadati</taxon>
        <taxon>Pseudomonadota</taxon>
        <taxon>Gammaproteobacteria</taxon>
        <taxon>Pseudomonadales</taxon>
        <taxon>Pseudomonadaceae</taxon>
        <taxon>Pseudomonas</taxon>
    </lineage>
</organism>
<proteinExistence type="predicted"/>
<gene>
    <name evidence="7" type="ORF">KSS94_14520</name>
</gene>
<sequence>MNAAELLGGASDHLGYFAKAAEAAKAPLAITAAPLPGVLPPVLSGRYKLEGLLGAGGMGMVYRARDLLAEQHGEPEPMVAVKLLRDDVAECPDGAALLYSEYALTRHLPHPGVVRVHGFEVDAASQQAFFSMQLLRGMPLDRLLCEQPLGLAWGELRGIALGLLEVLAFAHGRGVLHGDIKPSNLILGEHGVQLFDFGLGQAMDGVLEGLAKLSRQRISAWTPAYAAPELLDGAPLSPASDLFAAACVIYELAGGKQPFGRDGAQAMHAQHAEQPLERPANLPKNVWPALRQALALDPAARQAGARELQQALAAPRLSLLRRWFGQPQGHLADRESPHVQPQQ</sequence>
<accession>A0ABX8MZE9</accession>
<dbReference type="Pfam" id="PF00069">
    <property type="entry name" value="Pkinase"/>
    <property type="match status" value="1"/>
</dbReference>
<protein>
    <submittedName>
        <fullName evidence="7">Serine/threonine protein kinase</fullName>
    </submittedName>
</protein>
<dbReference type="SMART" id="SM00220">
    <property type="entry name" value="S_TKc"/>
    <property type="match status" value="1"/>
</dbReference>
<dbReference type="InterPro" id="IPR000719">
    <property type="entry name" value="Prot_kinase_dom"/>
</dbReference>
<dbReference type="RefSeq" id="WP_217838793.1">
    <property type="nucleotide sequence ID" value="NZ_CP077076.1"/>
</dbReference>
<dbReference type="PROSITE" id="PS00107">
    <property type="entry name" value="PROTEIN_KINASE_ATP"/>
    <property type="match status" value="1"/>
</dbReference>
<keyword evidence="4 5" id="KW-0067">ATP-binding</keyword>
<dbReference type="GO" id="GO:0004674">
    <property type="term" value="F:protein serine/threonine kinase activity"/>
    <property type="evidence" value="ECO:0007669"/>
    <property type="project" value="UniProtKB-KW"/>
</dbReference>
<dbReference type="PROSITE" id="PS00108">
    <property type="entry name" value="PROTEIN_KINASE_ST"/>
    <property type="match status" value="1"/>
</dbReference>
<dbReference type="PANTHER" id="PTHR43289:SF6">
    <property type="entry name" value="SERINE_THREONINE-PROTEIN KINASE NEKL-3"/>
    <property type="match status" value="1"/>
</dbReference>
<evidence type="ECO:0000259" key="6">
    <source>
        <dbReference type="PROSITE" id="PS50011"/>
    </source>
</evidence>
<keyword evidence="2 5" id="KW-0547">Nucleotide-binding</keyword>
<dbReference type="EMBL" id="CP077076">
    <property type="protein sequence ID" value="QXH49169.1"/>
    <property type="molecule type" value="Genomic_DNA"/>
</dbReference>
<dbReference type="PANTHER" id="PTHR43289">
    <property type="entry name" value="MITOGEN-ACTIVATED PROTEIN KINASE KINASE KINASE 20-RELATED"/>
    <property type="match status" value="1"/>
</dbReference>
<keyword evidence="7" id="KW-0723">Serine/threonine-protein kinase</keyword>
<keyword evidence="1" id="KW-0808">Transferase</keyword>
<dbReference type="InterPro" id="IPR008271">
    <property type="entry name" value="Ser/Thr_kinase_AS"/>
</dbReference>
<evidence type="ECO:0000256" key="5">
    <source>
        <dbReference type="PROSITE-ProRule" id="PRU10141"/>
    </source>
</evidence>
<keyword evidence="3 7" id="KW-0418">Kinase</keyword>
<name>A0ABX8MZE9_9PSED</name>
<evidence type="ECO:0000256" key="4">
    <source>
        <dbReference type="ARBA" id="ARBA00022840"/>
    </source>
</evidence>
<feature type="binding site" evidence="5">
    <location>
        <position position="82"/>
    </location>
    <ligand>
        <name>ATP</name>
        <dbReference type="ChEBI" id="CHEBI:30616"/>
    </ligand>
</feature>
<evidence type="ECO:0000313" key="7">
    <source>
        <dbReference type="EMBL" id="QXH49169.1"/>
    </source>
</evidence>
<reference evidence="7" key="1">
    <citation type="journal article" date="2021" name="Microorganisms">
        <title>The Ever-Expanding Pseudomonas Genus: Description of 43 New Species and Partition of the Pseudomonas putida Group.</title>
        <authorList>
            <person name="Girard L."/>
            <person name="Lood C."/>
            <person name="Hofte M."/>
            <person name="Vandamme P."/>
            <person name="Rokni-Zadeh H."/>
            <person name="van Noort V."/>
            <person name="Lavigne R."/>
            <person name="De Mot R."/>
        </authorList>
    </citation>
    <scope>NUCLEOTIDE SEQUENCE</scope>
    <source>
        <strain evidence="7">COW40</strain>
    </source>
</reference>
<dbReference type="PROSITE" id="PS50011">
    <property type="entry name" value="PROTEIN_KINASE_DOM"/>
    <property type="match status" value="1"/>
</dbReference>
<evidence type="ECO:0000256" key="1">
    <source>
        <dbReference type="ARBA" id="ARBA00022679"/>
    </source>
</evidence>
<dbReference type="Proteomes" id="UP001046350">
    <property type="component" value="Chromosome"/>
</dbReference>
<dbReference type="CDD" id="cd14014">
    <property type="entry name" value="STKc_PknB_like"/>
    <property type="match status" value="1"/>
</dbReference>
<dbReference type="InterPro" id="IPR017441">
    <property type="entry name" value="Protein_kinase_ATP_BS"/>
</dbReference>
<evidence type="ECO:0000313" key="8">
    <source>
        <dbReference type="Proteomes" id="UP001046350"/>
    </source>
</evidence>
<evidence type="ECO:0000256" key="2">
    <source>
        <dbReference type="ARBA" id="ARBA00022741"/>
    </source>
</evidence>
<evidence type="ECO:0000256" key="3">
    <source>
        <dbReference type="ARBA" id="ARBA00022777"/>
    </source>
</evidence>